<dbReference type="SUPFAM" id="SSF56112">
    <property type="entry name" value="Protein kinase-like (PK-like)"/>
    <property type="match status" value="1"/>
</dbReference>
<dbReference type="EMBL" id="CAJNIZ010003337">
    <property type="protein sequence ID" value="CAE7221489.1"/>
    <property type="molecule type" value="Genomic_DNA"/>
</dbReference>
<proteinExistence type="predicted"/>
<dbReference type="Proteomes" id="UP000649617">
    <property type="component" value="Unassembled WGS sequence"/>
</dbReference>
<evidence type="ECO:0000313" key="3">
    <source>
        <dbReference type="EMBL" id="CAE7221489.1"/>
    </source>
</evidence>
<evidence type="ECO:0000256" key="1">
    <source>
        <dbReference type="SAM" id="MobiDB-lite"/>
    </source>
</evidence>
<dbReference type="PANTHER" id="PTHR43173">
    <property type="entry name" value="ABC1 FAMILY PROTEIN"/>
    <property type="match status" value="1"/>
</dbReference>
<dbReference type="InterPro" id="IPR011009">
    <property type="entry name" value="Kinase-like_dom_sf"/>
</dbReference>
<feature type="non-terminal residue" evidence="3">
    <location>
        <position position="244"/>
    </location>
</feature>
<dbReference type="InterPro" id="IPR051130">
    <property type="entry name" value="Mito_struct-func_regulator"/>
</dbReference>
<dbReference type="InterPro" id="IPR004147">
    <property type="entry name" value="ABC1_dom"/>
</dbReference>
<dbReference type="AlphaFoldDB" id="A0A812K161"/>
<feature type="region of interest" description="Disordered" evidence="1">
    <location>
        <begin position="206"/>
        <end position="244"/>
    </location>
</feature>
<dbReference type="PANTHER" id="PTHR43173:SF3">
    <property type="entry name" value="ABC1 FAMILY PROTEIN"/>
    <property type="match status" value="1"/>
</dbReference>
<reference evidence="3" key="1">
    <citation type="submission" date="2021-02" db="EMBL/GenBank/DDBJ databases">
        <authorList>
            <person name="Dougan E. K."/>
            <person name="Rhodes N."/>
            <person name="Thang M."/>
            <person name="Chan C."/>
        </authorList>
    </citation>
    <scope>NUCLEOTIDE SEQUENCE</scope>
</reference>
<accession>A0A812K161</accession>
<feature type="domain" description="ABC1 atypical kinase-like" evidence="2">
    <location>
        <begin position="2"/>
        <end position="154"/>
    </location>
</feature>
<evidence type="ECO:0000313" key="4">
    <source>
        <dbReference type="Proteomes" id="UP000649617"/>
    </source>
</evidence>
<keyword evidence="4" id="KW-1185">Reference proteome</keyword>
<comment type="caution">
    <text evidence="3">The sequence shown here is derived from an EMBL/GenBank/DDBJ whole genome shotgun (WGS) entry which is preliminary data.</text>
</comment>
<protein>
    <recommendedName>
        <fullName evidence="2">ABC1 atypical kinase-like domain-containing protein</fullName>
    </recommendedName>
</protein>
<sequence length="244" mass="27650">DLIREWHRASKEEVDFLLEAKNATHAARALQKHAIDVACPMPISEHCGKRVLTMVFIEGWKITDLDKMPYGTDRETMARNLVHAFAVLVFQEGLIHGDPHPGNVFVEPVSSKNGGTQVARVRPVLLDWGIVKRLEPRERVAAAKWIVATLAQDRLLYTTSLLELGFEFDADPDMAEFATFVEASLGQCAFMFRDSIPSNSQMNFLQQMQQHQEKAESQEGNKMGKDQTPERTIEIRSLQYIDPE</sequence>
<organism evidence="3 4">
    <name type="scientific">Symbiodinium pilosum</name>
    <name type="common">Dinoflagellate</name>
    <dbReference type="NCBI Taxonomy" id="2952"/>
    <lineage>
        <taxon>Eukaryota</taxon>
        <taxon>Sar</taxon>
        <taxon>Alveolata</taxon>
        <taxon>Dinophyceae</taxon>
        <taxon>Suessiales</taxon>
        <taxon>Symbiodiniaceae</taxon>
        <taxon>Symbiodinium</taxon>
    </lineage>
</organism>
<dbReference type="Pfam" id="PF03109">
    <property type="entry name" value="ABC1"/>
    <property type="match status" value="1"/>
</dbReference>
<name>A0A812K161_SYMPI</name>
<gene>
    <name evidence="3" type="ORF">SPIL2461_LOCUS2944</name>
</gene>
<evidence type="ECO:0000259" key="2">
    <source>
        <dbReference type="Pfam" id="PF03109"/>
    </source>
</evidence>
<dbReference type="OrthoDB" id="449412at2759"/>
<feature type="compositionally biased region" description="Basic and acidic residues" evidence="1">
    <location>
        <begin position="211"/>
        <end position="234"/>
    </location>
</feature>